<sequence>MGLSSSIFQIRVLDQQRSTKRRASPNIFPDLPPILFHKRGDHPIAIMAHSLFVTPSFILIELGFLLCTLAAGYELFIGDFVWAKEEEERRNTQNNARGRPLGQQRQLYSSSQRQYHRSLSPRSGRGRSMQHAMQHEDETTSLLQGRRSTRRLNDSGVSEDESFPSPGDLRSVGARGGSAGDGTRRLFYKLILFSVLARLILLPVEFYCFELLDEENSIPLRILLRISQTLPHVAFASSLGLLVIFCARVSFAALPPLSPSVSDESDEDEAIPSNEVILRDSIDEENEEESPNVRKQTKVKQKKKASITSTIYTSISRFLRTVLASKQTFPLWNFAVLTSYSAIFVLLSTKNGIPVSQSEIYLWMLLTGIYAFLLVALIYVGALLLKALSPGLKRRKDSNALALRLLSTCALLAWIFIERIISFAIAARTASVYNDSNSSGERKLYSYRRDVLDYGLSELLPVLCLLFIMHRRRRGEQPSDVLIINSLINSVFSSVLSVDEEHGDAEASGDTEALGTRRFQSYGGSANNSAPPGSNARSAAAGGSIGRVSSSSGVPRHSRS</sequence>
<feature type="region of interest" description="Disordered" evidence="1">
    <location>
        <begin position="91"/>
        <end position="178"/>
    </location>
</feature>
<comment type="caution">
    <text evidence="3">The sequence shown here is derived from an EMBL/GenBank/DDBJ whole genome shotgun (WGS) entry which is preliminary data.</text>
</comment>
<feature type="transmembrane region" description="Helical" evidence="2">
    <location>
        <begin position="190"/>
        <end position="212"/>
    </location>
</feature>
<protein>
    <submittedName>
        <fullName evidence="3">Uncharacterized protein</fullName>
    </submittedName>
</protein>
<feature type="transmembrane region" description="Helical" evidence="2">
    <location>
        <begin position="329"/>
        <end position="348"/>
    </location>
</feature>
<accession>A0ABD3NEH1</accession>
<keyword evidence="2" id="KW-0472">Membrane</keyword>
<dbReference type="PANTHER" id="PTHR31142">
    <property type="entry name" value="TOBAMOVIRUS MULTIPLICATION PROTEIN 1-LIKE ISOFORM X1"/>
    <property type="match status" value="1"/>
</dbReference>
<dbReference type="InterPro" id="IPR040226">
    <property type="entry name" value="THH1/TOM1/TOM3"/>
</dbReference>
<evidence type="ECO:0000256" key="2">
    <source>
        <dbReference type="SAM" id="Phobius"/>
    </source>
</evidence>
<dbReference type="Proteomes" id="UP001530400">
    <property type="component" value="Unassembled WGS sequence"/>
</dbReference>
<name>A0ABD3NEH1_9STRA</name>
<feature type="transmembrane region" description="Helical" evidence="2">
    <location>
        <begin position="451"/>
        <end position="469"/>
    </location>
</feature>
<reference evidence="3 4" key="1">
    <citation type="submission" date="2024-10" db="EMBL/GenBank/DDBJ databases">
        <title>Updated reference genomes for cyclostephanoid diatoms.</title>
        <authorList>
            <person name="Roberts W.R."/>
            <person name="Alverson A.J."/>
        </authorList>
    </citation>
    <scope>NUCLEOTIDE SEQUENCE [LARGE SCALE GENOMIC DNA]</scope>
    <source>
        <strain evidence="3 4">AJA010-31</strain>
    </source>
</reference>
<feature type="compositionally biased region" description="Low complexity" evidence="1">
    <location>
        <begin position="523"/>
        <end position="560"/>
    </location>
</feature>
<feature type="transmembrane region" description="Helical" evidence="2">
    <location>
        <begin position="405"/>
        <end position="431"/>
    </location>
</feature>
<dbReference type="AlphaFoldDB" id="A0ABD3NEH1"/>
<evidence type="ECO:0000313" key="3">
    <source>
        <dbReference type="EMBL" id="KAL3774444.1"/>
    </source>
</evidence>
<feature type="transmembrane region" description="Helical" evidence="2">
    <location>
        <begin position="232"/>
        <end position="254"/>
    </location>
</feature>
<dbReference type="EMBL" id="JALLPJ020001193">
    <property type="protein sequence ID" value="KAL3774444.1"/>
    <property type="molecule type" value="Genomic_DNA"/>
</dbReference>
<keyword evidence="2" id="KW-0812">Transmembrane</keyword>
<feature type="region of interest" description="Disordered" evidence="1">
    <location>
        <begin position="505"/>
        <end position="560"/>
    </location>
</feature>
<evidence type="ECO:0000313" key="4">
    <source>
        <dbReference type="Proteomes" id="UP001530400"/>
    </source>
</evidence>
<feature type="transmembrane region" description="Helical" evidence="2">
    <location>
        <begin position="360"/>
        <end position="385"/>
    </location>
</feature>
<feature type="compositionally biased region" description="Low complexity" evidence="1">
    <location>
        <begin position="103"/>
        <end position="127"/>
    </location>
</feature>
<proteinExistence type="predicted"/>
<organism evidence="3 4">
    <name type="scientific">Cyclotella atomus</name>
    <dbReference type="NCBI Taxonomy" id="382360"/>
    <lineage>
        <taxon>Eukaryota</taxon>
        <taxon>Sar</taxon>
        <taxon>Stramenopiles</taxon>
        <taxon>Ochrophyta</taxon>
        <taxon>Bacillariophyta</taxon>
        <taxon>Coscinodiscophyceae</taxon>
        <taxon>Thalassiosirophycidae</taxon>
        <taxon>Stephanodiscales</taxon>
        <taxon>Stephanodiscaceae</taxon>
        <taxon>Cyclotella</taxon>
    </lineage>
</organism>
<keyword evidence="2" id="KW-1133">Transmembrane helix</keyword>
<evidence type="ECO:0000256" key="1">
    <source>
        <dbReference type="SAM" id="MobiDB-lite"/>
    </source>
</evidence>
<dbReference type="PANTHER" id="PTHR31142:SF3">
    <property type="entry name" value="THH1_TOM1_TOM3 DOMAIN-CONTAINING PROTEIN"/>
    <property type="match status" value="1"/>
</dbReference>
<keyword evidence="4" id="KW-1185">Reference proteome</keyword>
<gene>
    <name evidence="3" type="ORF">ACHAWO_004511</name>
</gene>